<dbReference type="RefSeq" id="WP_066605790.1">
    <property type="nucleotide sequence ID" value="NZ_FORY01000002.1"/>
</dbReference>
<dbReference type="InterPro" id="IPR046454">
    <property type="entry name" value="GpA_endonuclease"/>
</dbReference>
<dbReference type="PANTHER" id="PTHR34413:SF2">
    <property type="entry name" value="PROPHAGE TAIL FIBER ASSEMBLY PROTEIN HOMOLOG TFAE-RELATED"/>
    <property type="match status" value="1"/>
</dbReference>
<dbReference type="Pfam" id="PF05876">
    <property type="entry name" value="GpA_ATPase"/>
    <property type="match status" value="1"/>
</dbReference>
<sequence>MALIDQIRREALKALIPPQRLRLSEWVESEIRLPEGVSAQPGPVELWPFQKEIADCMGDPRYERVTVVKSVRIGYSMLLASTVASFVSNDPAPILALLPTEADARDFVVSDLEPTFSASPMVASALSEEQDEAGRNTLLSRRFPGGSLKVVAAKSPRNLRRHNVRVLVIDEADAMEQTQEGSPITLAERRTLSFPDRRIIMGSTPTFEETSHVIRAYGKSDARVFEVPCPECGTFTEIQWRNIEWDEGQPETAYFRCPHCAARIEERHKAEIVQKGAWRATRPEVRGHAGFKLNALVSPHANASWGKLATEFLSAKDDPTLLQVFVNTILGEGWKGEGDELAEDELAARAEACGLDQIPEDVLALTVGIDTQHDRLEATFCGWTEAGGMVVLGHKILWGSYEDESLWRDLDDLLRTRFAHALGGKLAVDAACIDAGDGASMKEVMAFATPRLRRKIVPIKGMAGNRPILERGGKTKTGGRIWICGVDTVKTQLFGRVMSPSAVRFSDDLPRAWFEQLASERAVVRYRKGQPVRSFERVPGRRAEALDCTVYAIAARQIVNFDADRRRAELARPELVAKPRKPVLKSSWIGR</sequence>
<evidence type="ECO:0000313" key="3">
    <source>
        <dbReference type="EMBL" id="SFJ11477.1"/>
    </source>
</evidence>
<feature type="domain" description="Terminase large subunit GpA endonuclease" evidence="2">
    <location>
        <begin position="288"/>
        <end position="562"/>
    </location>
</feature>
<dbReference type="EMBL" id="FORY01000002">
    <property type="protein sequence ID" value="SFJ11477.1"/>
    <property type="molecule type" value="Genomic_DNA"/>
</dbReference>
<dbReference type="HAMAP" id="MF_04144">
    <property type="entry name" value="TERL_LAMBDA"/>
    <property type="match status" value="1"/>
</dbReference>
<dbReference type="GeneID" id="98663851"/>
<dbReference type="SUPFAM" id="SSF52540">
    <property type="entry name" value="P-loop containing nucleoside triphosphate hydrolases"/>
    <property type="match status" value="1"/>
</dbReference>
<dbReference type="GO" id="GO:0016887">
    <property type="term" value="F:ATP hydrolysis activity"/>
    <property type="evidence" value="ECO:0007669"/>
    <property type="project" value="InterPro"/>
</dbReference>
<dbReference type="Pfam" id="PF20454">
    <property type="entry name" value="GpA_nuclease"/>
    <property type="match status" value="1"/>
</dbReference>
<dbReference type="GO" id="GO:0004519">
    <property type="term" value="F:endonuclease activity"/>
    <property type="evidence" value="ECO:0007669"/>
    <property type="project" value="InterPro"/>
</dbReference>
<dbReference type="InterPro" id="IPR008866">
    <property type="entry name" value="Phage_lambda_GpA-like"/>
</dbReference>
<keyword evidence="4" id="KW-1185">Reference proteome</keyword>
<dbReference type="OrthoDB" id="5181253at2"/>
<accession>A0A1I3NQQ7</accession>
<name>A0A1I3NQQ7_9RHOB</name>
<dbReference type="InterPro" id="IPR046453">
    <property type="entry name" value="GpA_ATPase"/>
</dbReference>
<dbReference type="AlphaFoldDB" id="A0A1I3NQQ7"/>
<dbReference type="Proteomes" id="UP000183299">
    <property type="component" value="Unassembled WGS sequence"/>
</dbReference>
<protein>
    <submittedName>
        <fullName evidence="3">Phage terminase, large subunit GpA</fullName>
    </submittedName>
</protein>
<evidence type="ECO:0000259" key="1">
    <source>
        <dbReference type="Pfam" id="PF05876"/>
    </source>
</evidence>
<dbReference type="STRING" id="576117.SAMN04488138_10239"/>
<proteinExistence type="inferred from homology"/>
<dbReference type="Gene3D" id="3.40.50.300">
    <property type="entry name" value="P-loop containing nucleotide triphosphate hydrolases"/>
    <property type="match status" value="1"/>
</dbReference>
<reference evidence="3 4" key="1">
    <citation type="submission" date="2016-10" db="EMBL/GenBank/DDBJ databases">
        <authorList>
            <person name="de Groot N.N."/>
        </authorList>
    </citation>
    <scope>NUCLEOTIDE SEQUENCE [LARGE SCALE GENOMIC DNA]</scope>
    <source>
        <strain evidence="3 4">CGMCC 1.8891</strain>
    </source>
</reference>
<dbReference type="PANTHER" id="PTHR34413">
    <property type="entry name" value="PROPHAGE TAIL FIBER ASSEMBLY PROTEIN HOMOLOG TFAE-RELATED-RELATED"/>
    <property type="match status" value="1"/>
</dbReference>
<organism evidence="3 4">
    <name type="scientific">Celeribacter halophilus</name>
    <dbReference type="NCBI Taxonomy" id="576117"/>
    <lineage>
        <taxon>Bacteria</taxon>
        <taxon>Pseudomonadati</taxon>
        <taxon>Pseudomonadota</taxon>
        <taxon>Alphaproteobacteria</taxon>
        <taxon>Rhodobacterales</taxon>
        <taxon>Roseobacteraceae</taxon>
        <taxon>Celeribacter</taxon>
    </lineage>
</organism>
<dbReference type="InterPro" id="IPR051220">
    <property type="entry name" value="TFA_Chaperone"/>
</dbReference>
<evidence type="ECO:0000259" key="2">
    <source>
        <dbReference type="Pfam" id="PF20454"/>
    </source>
</evidence>
<feature type="domain" description="Phage terminase large subunit GpA ATPase" evidence="1">
    <location>
        <begin position="38"/>
        <end position="278"/>
    </location>
</feature>
<dbReference type="InterPro" id="IPR027417">
    <property type="entry name" value="P-loop_NTPase"/>
</dbReference>
<gene>
    <name evidence="3" type="ORF">SAMN04488138_10239</name>
</gene>
<dbReference type="GO" id="GO:0005524">
    <property type="term" value="F:ATP binding"/>
    <property type="evidence" value="ECO:0007669"/>
    <property type="project" value="InterPro"/>
</dbReference>
<evidence type="ECO:0000313" key="4">
    <source>
        <dbReference type="Proteomes" id="UP000183299"/>
    </source>
</evidence>